<dbReference type="InterPro" id="IPR027124">
    <property type="entry name" value="Swc5/CFDP1/2"/>
</dbReference>
<accession>A0ABR3FS06</accession>
<sequence>MPESDSEDDQEYIPPAEDPSSASSDEEDGPDAKRARVISPKPEEDEAAKKLAREDAWKSFQASMSTESSTPLKNEPKRMIKVEKKHLFAGQEVVEIVEVEEDSTDAKKWPRWIPPDDEEGQNQDRTENAPITQSEHAQPETPELSERSVIQSVTVSIQESTPASTSSSVGKPAPRRPGPRKSKTTLASQPSSSKPKKISMLEKSAMDWRSHIGSQTGAELKDELEQNRRGGGYLEKVEFLDRVQERKEDVLEKNKGTKRRRT</sequence>
<feature type="compositionally biased region" description="Acidic residues" evidence="3">
    <location>
        <begin position="1"/>
        <end position="11"/>
    </location>
</feature>
<evidence type="ECO:0000256" key="2">
    <source>
        <dbReference type="ARBA" id="ARBA00019138"/>
    </source>
</evidence>
<feature type="domain" description="BCNT-C" evidence="4">
    <location>
        <begin position="180"/>
        <end position="261"/>
    </location>
</feature>
<evidence type="ECO:0000313" key="5">
    <source>
        <dbReference type="EMBL" id="KAL0578121.1"/>
    </source>
</evidence>
<feature type="region of interest" description="Disordered" evidence="3">
    <location>
        <begin position="97"/>
        <end position="198"/>
    </location>
</feature>
<name>A0ABR3FS06_9AGAR</name>
<protein>
    <recommendedName>
        <fullName evidence="2">SWR1-complex protein 5</fullName>
    </recommendedName>
</protein>
<comment type="similarity">
    <text evidence="1">Belongs to the SWC5 family.</text>
</comment>
<dbReference type="Pfam" id="PF07572">
    <property type="entry name" value="BCNT"/>
    <property type="match status" value="1"/>
</dbReference>
<dbReference type="EMBL" id="JBAHYK010000118">
    <property type="protein sequence ID" value="KAL0578121.1"/>
    <property type="molecule type" value="Genomic_DNA"/>
</dbReference>
<dbReference type="Proteomes" id="UP001465976">
    <property type="component" value="Unassembled WGS sequence"/>
</dbReference>
<dbReference type="PANTHER" id="PTHR48407:SF1">
    <property type="entry name" value="CRANIOFACIAL DEVELOPMENT PROTEIN 1"/>
    <property type="match status" value="1"/>
</dbReference>
<proteinExistence type="inferred from homology"/>
<reference evidence="5 6" key="1">
    <citation type="submission" date="2024-02" db="EMBL/GenBank/DDBJ databases">
        <title>A draft genome for the cacao thread blight pathogen Marasmius crinis-equi.</title>
        <authorList>
            <person name="Cohen S.P."/>
            <person name="Baruah I.K."/>
            <person name="Amoako-Attah I."/>
            <person name="Bukari Y."/>
            <person name="Meinhardt L.W."/>
            <person name="Bailey B.A."/>
        </authorList>
    </citation>
    <scope>NUCLEOTIDE SEQUENCE [LARGE SCALE GENOMIC DNA]</scope>
    <source>
        <strain evidence="5 6">GH-76</strain>
    </source>
</reference>
<feature type="compositionally biased region" description="Low complexity" evidence="3">
    <location>
        <begin position="14"/>
        <end position="23"/>
    </location>
</feature>
<feature type="compositionally biased region" description="Polar residues" evidence="3">
    <location>
        <begin position="148"/>
        <end position="169"/>
    </location>
</feature>
<comment type="caution">
    <text evidence="5">The sequence shown here is derived from an EMBL/GenBank/DDBJ whole genome shotgun (WGS) entry which is preliminary data.</text>
</comment>
<dbReference type="InterPro" id="IPR011421">
    <property type="entry name" value="BCNT-C"/>
</dbReference>
<feature type="region of interest" description="Disordered" evidence="3">
    <location>
        <begin position="1"/>
        <end position="54"/>
    </location>
</feature>
<organism evidence="5 6">
    <name type="scientific">Marasmius crinis-equi</name>
    <dbReference type="NCBI Taxonomy" id="585013"/>
    <lineage>
        <taxon>Eukaryota</taxon>
        <taxon>Fungi</taxon>
        <taxon>Dikarya</taxon>
        <taxon>Basidiomycota</taxon>
        <taxon>Agaricomycotina</taxon>
        <taxon>Agaricomycetes</taxon>
        <taxon>Agaricomycetidae</taxon>
        <taxon>Agaricales</taxon>
        <taxon>Marasmiineae</taxon>
        <taxon>Marasmiaceae</taxon>
        <taxon>Marasmius</taxon>
    </lineage>
</organism>
<keyword evidence="6" id="KW-1185">Reference proteome</keyword>
<evidence type="ECO:0000313" key="6">
    <source>
        <dbReference type="Proteomes" id="UP001465976"/>
    </source>
</evidence>
<dbReference type="PROSITE" id="PS51279">
    <property type="entry name" value="BCNT_C"/>
    <property type="match status" value="1"/>
</dbReference>
<dbReference type="PANTHER" id="PTHR48407">
    <property type="entry name" value="CRANIOFACIAL DEVELOPMENT PROTEIN 1"/>
    <property type="match status" value="1"/>
</dbReference>
<feature type="compositionally biased region" description="Basic residues" evidence="3">
    <location>
        <begin position="173"/>
        <end position="183"/>
    </location>
</feature>
<evidence type="ECO:0000259" key="4">
    <source>
        <dbReference type="PROSITE" id="PS51279"/>
    </source>
</evidence>
<evidence type="ECO:0000256" key="3">
    <source>
        <dbReference type="SAM" id="MobiDB-lite"/>
    </source>
</evidence>
<evidence type="ECO:0000256" key="1">
    <source>
        <dbReference type="ARBA" id="ARBA00010465"/>
    </source>
</evidence>
<gene>
    <name evidence="5" type="ORF">V5O48_003864</name>
</gene>